<keyword evidence="2" id="KW-1185">Reference proteome</keyword>
<sequence length="141" mass="15797">MSLQRIEIRKQFSASVDMLFSHLSVHKNLETIFAPAKISRIKDGSDAPDGLGSVRRMRILIAPPFEETVTAHVPNERIEYRITRGSPLRNHMGVMRFAAMPAGGSELHYTIEFEGRLPLIGPLVRAGLERGIRRGLDKLPL</sequence>
<dbReference type="Pfam" id="PF10604">
    <property type="entry name" value="Polyketide_cyc2"/>
    <property type="match status" value="1"/>
</dbReference>
<name>A0ABT0E665_9GAMM</name>
<dbReference type="EMBL" id="JALKII010000002">
    <property type="protein sequence ID" value="MCK0537117.1"/>
    <property type="molecule type" value="Genomic_DNA"/>
</dbReference>
<dbReference type="InterPro" id="IPR019587">
    <property type="entry name" value="Polyketide_cyclase/dehydratase"/>
</dbReference>
<evidence type="ECO:0000313" key="1">
    <source>
        <dbReference type="EMBL" id="MCK0537117.1"/>
    </source>
</evidence>
<dbReference type="InterPro" id="IPR023393">
    <property type="entry name" value="START-like_dom_sf"/>
</dbReference>
<comment type="caution">
    <text evidence="1">The sequence shown here is derived from an EMBL/GenBank/DDBJ whole genome shotgun (WGS) entry which is preliminary data.</text>
</comment>
<reference evidence="1" key="1">
    <citation type="submission" date="2022-04" db="EMBL/GenBank/DDBJ databases">
        <title>Alcanivorax sp. CY1518 draft genome sequence.</title>
        <authorList>
            <person name="Zhao G."/>
            <person name="An M."/>
        </authorList>
    </citation>
    <scope>NUCLEOTIDE SEQUENCE</scope>
    <source>
        <strain evidence="1">CY1518</strain>
    </source>
</reference>
<dbReference type="Proteomes" id="UP001165524">
    <property type="component" value="Unassembled WGS sequence"/>
</dbReference>
<organism evidence="1 2">
    <name type="scientific">Alcanivorax quisquiliarum</name>
    <dbReference type="NCBI Taxonomy" id="2933565"/>
    <lineage>
        <taxon>Bacteria</taxon>
        <taxon>Pseudomonadati</taxon>
        <taxon>Pseudomonadota</taxon>
        <taxon>Gammaproteobacteria</taxon>
        <taxon>Oceanospirillales</taxon>
        <taxon>Alcanivoracaceae</taxon>
        <taxon>Alcanivorax</taxon>
    </lineage>
</organism>
<proteinExistence type="predicted"/>
<dbReference type="CDD" id="cd07821">
    <property type="entry name" value="PYR_PYL_RCAR_like"/>
    <property type="match status" value="1"/>
</dbReference>
<gene>
    <name evidence="1" type="ORF">MU846_05280</name>
</gene>
<evidence type="ECO:0000313" key="2">
    <source>
        <dbReference type="Proteomes" id="UP001165524"/>
    </source>
</evidence>
<protein>
    <submittedName>
        <fullName evidence="1">SRPBCC family protein</fullName>
    </submittedName>
</protein>
<dbReference type="Gene3D" id="3.30.530.20">
    <property type="match status" value="1"/>
</dbReference>
<accession>A0ABT0E665</accession>
<dbReference type="RefSeq" id="WP_246949647.1">
    <property type="nucleotide sequence ID" value="NZ_JALKII010000002.1"/>
</dbReference>
<dbReference type="SUPFAM" id="SSF55961">
    <property type="entry name" value="Bet v1-like"/>
    <property type="match status" value="1"/>
</dbReference>